<gene>
    <name evidence="1" type="ORF">QFC20_005569</name>
</gene>
<accession>A0ACC2VKU7</accession>
<protein>
    <submittedName>
        <fullName evidence="1">Uncharacterized protein</fullName>
    </submittedName>
</protein>
<proteinExistence type="predicted"/>
<dbReference type="Proteomes" id="UP001230649">
    <property type="component" value="Unassembled WGS sequence"/>
</dbReference>
<reference evidence="1" key="1">
    <citation type="submission" date="2023-04" db="EMBL/GenBank/DDBJ databases">
        <title>Draft Genome sequencing of Naganishia species isolated from polar environments using Oxford Nanopore Technology.</title>
        <authorList>
            <person name="Leo P."/>
            <person name="Venkateswaran K."/>
        </authorList>
    </citation>
    <scope>NUCLEOTIDE SEQUENCE</scope>
    <source>
        <strain evidence="1">MNA-CCFEE 5262</strain>
    </source>
</reference>
<comment type="caution">
    <text evidence="1">The sequence shown here is derived from an EMBL/GenBank/DDBJ whole genome shotgun (WGS) entry which is preliminary data.</text>
</comment>
<evidence type="ECO:0000313" key="2">
    <source>
        <dbReference type="Proteomes" id="UP001230649"/>
    </source>
</evidence>
<evidence type="ECO:0000313" key="1">
    <source>
        <dbReference type="EMBL" id="KAJ9100045.1"/>
    </source>
</evidence>
<sequence>MSFVNSSGISVQDITSSALETSALFASDSDAFAGAPSADFERDLEKQQQHHLAQFLHYQGLALQRQAFLASNDNSDGVDNLFNNVGTSPDTLSSESLEDQLHDFVTAESFSESSVSTPSTPDLLGTNINSLSGRNGYTKDLSCSPDQSTQPRPVFGLSMSGNISSPRNDGNMAQTGCQAQDMGFQPTHFSRHPYNGQVNMVPDVTAQAQYSLHRGEETPVQPFMFDAATSMVPVSSSHAQAYAARNRSSSIAVPYMNTFPQAMPNVYMSSQPALYQSYAVQAVHGSGLYDGSVAMPPDGGYHQRTFSLPNNNLSMAYGNPAVSLTEYQRAQASIGVPESNVAQGDLQRTGSIGPQRQEAQLRRTMPYDRTGSSSSRSSFSGGRVGGIQTIRTPADSAAASPVPVASRKESSSGATVIPENLKDVPVNMIRNPHGGGRGYVPGETPEDPKKKHKCGICGRGFARLYNLKSHASTHDPARPKPHECPHDKCTRSFSRLHDLERHRQGIHRDGPLMDAKEQGISPSVARAQNRIEQRDSLGDLI</sequence>
<keyword evidence="2" id="KW-1185">Reference proteome</keyword>
<name>A0ACC2VKU7_9TREE</name>
<organism evidence="1 2">
    <name type="scientific">Naganishia adeliensis</name>
    <dbReference type="NCBI Taxonomy" id="92952"/>
    <lineage>
        <taxon>Eukaryota</taxon>
        <taxon>Fungi</taxon>
        <taxon>Dikarya</taxon>
        <taxon>Basidiomycota</taxon>
        <taxon>Agaricomycotina</taxon>
        <taxon>Tremellomycetes</taxon>
        <taxon>Filobasidiales</taxon>
        <taxon>Filobasidiaceae</taxon>
        <taxon>Naganishia</taxon>
    </lineage>
</organism>
<dbReference type="EMBL" id="JASBWS010000079">
    <property type="protein sequence ID" value="KAJ9100045.1"/>
    <property type="molecule type" value="Genomic_DNA"/>
</dbReference>